<dbReference type="OrthoDB" id="71307at2759"/>
<dbReference type="AlphaFoldDB" id="A0A1J8PUW9"/>
<dbReference type="Proteomes" id="UP000183567">
    <property type="component" value="Unassembled WGS sequence"/>
</dbReference>
<dbReference type="STRING" id="180088.A0A1J8PUW9"/>
<name>A0A1J8PUW9_9AGAM</name>
<evidence type="ECO:0000313" key="2">
    <source>
        <dbReference type="EMBL" id="OJA12279.1"/>
    </source>
</evidence>
<protein>
    <recommendedName>
        <fullName evidence="1">BTB domain-containing protein</fullName>
    </recommendedName>
</protein>
<sequence>MKHSHDDIYTSNSDVLLLSSDNVKFSVHRCILAAASPFFQDMFALPQPPTHLVNEEWRPVIPVTEPASTMHALLRFVYPVPHSIISSLDELVTILGAAVKYDFLGAISSLRKQLISPAFLSDNPARVFAIASRYDFEDEAQVASRHTLSIAILDSPLSDDLRFITAHSYHRLLVLHKRRSEDAQALLKIPEDVKCLQCAGPFYGAFVPPKWWKEFERMAREELAVRPTTDIIFGMTFLGRAAKASGCGRCAESILECHEFLLDLKRQIDDLPSTI</sequence>
<dbReference type="InterPro" id="IPR000210">
    <property type="entry name" value="BTB/POZ_dom"/>
</dbReference>
<proteinExistence type="predicted"/>
<evidence type="ECO:0000259" key="1">
    <source>
        <dbReference type="PROSITE" id="PS50097"/>
    </source>
</evidence>
<gene>
    <name evidence="2" type="ORF">AZE42_08153</name>
</gene>
<dbReference type="SMART" id="SM00225">
    <property type="entry name" value="BTB"/>
    <property type="match status" value="1"/>
</dbReference>
<dbReference type="InterPro" id="IPR011333">
    <property type="entry name" value="SKP1/BTB/POZ_sf"/>
</dbReference>
<dbReference type="Pfam" id="PF00651">
    <property type="entry name" value="BTB"/>
    <property type="match status" value="1"/>
</dbReference>
<keyword evidence="3" id="KW-1185">Reference proteome</keyword>
<accession>A0A1J8PUW9</accession>
<dbReference type="CDD" id="cd18186">
    <property type="entry name" value="BTB_POZ_ZBTB_KLHL-like"/>
    <property type="match status" value="1"/>
</dbReference>
<dbReference type="Gene3D" id="3.30.710.10">
    <property type="entry name" value="Potassium Channel Kv1.1, Chain A"/>
    <property type="match status" value="1"/>
</dbReference>
<dbReference type="SUPFAM" id="SSF54695">
    <property type="entry name" value="POZ domain"/>
    <property type="match status" value="1"/>
</dbReference>
<comment type="caution">
    <text evidence="2">The sequence shown here is derived from an EMBL/GenBank/DDBJ whole genome shotgun (WGS) entry which is preliminary data.</text>
</comment>
<organism evidence="2 3">
    <name type="scientific">Rhizopogon vesiculosus</name>
    <dbReference type="NCBI Taxonomy" id="180088"/>
    <lineage>
        <taxon>Eukaryota</taxon>
        <taxon>Fungi</taxon>
        <taxon>Dikarya</taxon>
        <taxon>Basidiomycota</taxon>
        <taxon>Agaricomycotina</taxon>
        <taxon>Agaricomycetes</taxon>
        <taxon>Agaricomycetidae</taxon>
        <taxon>Boletales</taxon>
        <taxon>Suillineae</taxon>
        <taxon>Rhizopogonaceae</taxon>
        <taxon>Rhizopogon</taxon>
    </lineage>
</organism>
<dbReference type="PROSITE" id="PS50097">
    <property type="entry name" value="BTB"/>
    <property type="match status" value="1"/>
</dbReference>
<reference evidence="2 3" key="1">
    <citation type="submission" date="2016-03" db="EMBL/GenBank/DDBJ databases">
        <title>Comparative genomics of the ectomycorrhizal sister species Rhizopogon vinicolor and Rhizopogon vesiculosus (Basidiomycota: Boletales) reveals a divergence of the mating type B locus.</title>
        <authorList>
            <person name="Mujic A.B."/>
            <person name="Kuo A."/>
            <person name="Tritt A."/>
            <person name="Lipzen A."/>
            <person name="Chen C."/>
            <person name="Johnson J."/>
            <person name="Sharma A."/>
            <person name="Barry K."/>
            <person name="Grigoriev I.V."/>
            <person name="Spatafora J.W."/>
        </authorList>
    </citation>
    <scope>NUCLEOTIDE SEQUENCE [LARGE SCALE GENOMIC DNA]</scope>
    <source>
        <strain evidence="2 3">AM-OR11-056</strain>
    </source>
</reference>
<evidence type="ECO:0000313" key="3">
    <source>
        <dbReference type="Proteomes" id="UP000183567"/>
    </source>
</evidence>
<dbReference type="EMBL" id="LVVM01004737">
    <property type="protein sequence ID" value="OJA12279.1"/>
    <property type="molecule type" value="Genomic_DNA"/>
</dbReference>
<feature type="domain" description="BTB" evidence="1">
    <location>
        <begin position="13"/>
        <end position="78"/>
    </location>
</feature>